<gene>
    <name evidence="12" type="ORF">AFUS01_LOCUS18707</name>
</gene>
<dbReference type="GO" id="GO:0045292">
    <property type="term" value="P:mRNA cis splicing, via spliceosome"/>
    <property type="evidence" value="ECO:0007669"/>
    <property type="project" value="InterPro"/>
</dbReference>
<evidence type="ECO:0000256" key="5">
    <source>
        <dbReference type="ARBA" id="ARBA00023242"/>
    </source>
</evidence>
<feature type="non-terminal residue" evidence="12">
    <location>
        <position position="1"/>
    </location>
</feature>
<evidence type="ECO:0000256" key="3">
    <source>
        <dbReference type="ARBA" id="ARBA00022884"/>
    </source>
</evidence>
<keyword evidence="13" id="KW-1185">Reference proteome</keyword>
<keyword evidence="2" id="KW-0507">mRNA processing</keyword>
<evidence type="ECO:0000256" key="1">
    <source>
        <dbReference type="ARBA" id="ARBA00004123"/>
    </source>
</evidence>
<accession>A0A8J2KRB8</accession>
<dbReference type="CDD" id="cd12647">
    <property type="entry name" value="RRM_UHM_SPF45"/>
    <property type="match status" value="1"/>
</dbReference>
<evidence type="ECO:0000256" key="9">
    <source>
        <dbReference type="ARBA" id="ARBA00079492"/>
    </source>
</evidence>
<evidence type="ECO:0000313" key="13">
    <source>
        <dbReference type="Proteomes" id="UP000708208"/>
    </source>
</evidence>
<evidence type="ECO:0000256" key="4">
    <source>
        <dbReference type="ARBA" id="ARBA00023187"/>
    </source>
</evidence>
<dbReference type="InterPro" id="IPR040052">
    <property type="entry name" value="RBM17"/>
</dbReference>
<proteinExistence type="predicted"/>
<dbReference type="SMART" id="SM00361">
    <property type="entry name" value="RRM_1"/>
    <property type="match status" value="1"/>
</dbReference>
<feature type="domain" description="RRM" evidence="11">
    <location>
        <begin position="30"/>
        <end position="115"/>
    </location>
</feature>
<evidence type="ECO:0000256" key="6">
    <source>
        <dbReference type="ARBA" id="ARBA00065586"/>
    </source>
</evidence>
<comment type="subunit">
    <text evidence="6">Binds SXL. Associates with the spliceosome. Interacts with SF3B1, SF1 and U2AF2.</text>
</comment>
<evidence type="ECO:0000256" key="7">
    <source>
        <dbReference type="ARBA" id="ARBA00074919"/>
    </source>
</evidence>
<evidence type="ECO:0000259" key="11">
    <source>
        <dbReference type="PROSITE" id="PS50102"/>
    </source>
</evidence>
<dbReference type="GO" id="GO:0003723">
    <property type="term" value="F:RNA binding"/>
    <property type="evidence" value="ECO:0007669"/>
    <property type="project" value="UniProtKB-UniRule"/>
</dbReference>
<dbReference type="Pfam" id="PF00076">
    <property type="entry name" value="RRM_1"/>
    <property type="match status" value="1"/>
</dbReference>
<dbReference type="AlphaFoldDB" id="A0A8J2KRB8"/>
<evidence type="ECO:0000256" key="2">
    <source>
        <dbReference type="ARBA" id="ARBA00022664"/>
    </source>
</evidence>
<evidence type="ECO:0000313" key="12">
    <source>
        <dbReference type="EMBL" id="CAG7730031.1"/>
    </source>
</evidence>
<dbReference type="Proteomes" id="UP000708208">
    <property type="component" value="Unassembled WGS sequence"/>
</dbReference>
<organism evidence="12 13">
    <name type="scientific">Allacma fusca</name>
    <dbReference type="NCBI Taxonomy" id="39272"/>
    <lineage>
        <taxon>Eukaryota</taxon>
        <taxon>Metazoa</taxon>
        <taxon>Ecdysozoa</taxon>
        <taxon>Arthropoda</taxon>
        <taxon>Hexapoda</taxon>
        <taxon>Collembola</taxon>
        <taxon>Symphypleona</taxon>
        <taxon>Sminthuridae</taxon>
        <taxon>Allacma</taxon>
    </lineage>
</organism>
<reference evidence="12" key="1">
    <citation type="submission" date="2021-06" db="EMBL/GenBank/DDBJ databases">
        <authorList>
            <person name="Hodson N. C."/>
            <person name="Mongue J. A."/>
            <person name="Jaron S. K."/>
        </authorList>
    </citation>
    <scope>NUCLEOTIDE SEQUENCE</scope>
</reference>
<comment type="caution">
    <text evidence="12">The sequence shown here is derived from an EMBL/GenBank/DDBJ whole genome shotgun (WGS) entry which is preliminary data.</text>
</comment>
<name>A0A8J2KRB8_9HEXA</name>
<dbReference type="OrthoDB" id="5411533at2759"/>
<evidence type="ECO:0000256" key="8">
    <source>
        <dbReference type="ARBA" id="ARBA00075691"/>
    </source>
</evidence>
<keyword evidence="5" id="KW-0539">Nucleus</keyword>
<sequence>GGIMPTSLVQYTDADDILENDLDDIGTPSKVILLKNMVGPGEVDDDLEPEVKDECQTKYGDVESVTVFQMPDVDSDDAIRIFVDFKKVDDASKAIQDLNGRFFGGRQVRASYYDLEKFHNLELTD</sequence>
<keyword evidence="3 10" id="KW-0694">RNA-binding</keyword>
<dbReference type="SMART" id="SM00360">
    <property type="entry name" value="RRM"/>
    <property type="match status" value="1"/>
</dbReference>
<dbReference type="PANTHER" id="PTHR13288">
    <property type="entry name" value="SPLICING FACTOR 45 SPF45"/>
    <property type="match status" value="1"/>
</dbReference>
<dbReference type="FunFam" id="3.30.70.330:FF:000079">
    <property type="entry name" value="Putative splicing factor 45"/>
    <property type="match status" value="1"/>
</dbReference>
<protein>
    <recommendedName>
        <fullName evidence="7">Splicing factor 45</fullName>
    </recommendedName>
    <alternativeName>
        <fullName evidence="9">45 kDa-splicing factor</fullName>
    </alternativeName>
    <alternativeName>
        <fullName evidence="8">RNA-binding motif protein 17</fullName>
    </alternativeName>
</protein>
<dbReference type="EMBL" id="CAJVCH010188160">
    <property type="protein sequence ID" value="CAG7730031.1"/>
    <property type="molecule type" value="Genomic_DNA"/>
</dbReference>
<evidence type="ECO:0000256" key="10">
    <source>
        <dbReference type="PROSITE-ProRule" id="PRU00176"/>
    </source>
</evidence>
<dbReference type="GO" id="GO:0000380">
    <property type="term" value="P:alternative mRNA splicing, via spliceosome"/>
    <property type="evidence" value="ECO:0007669"/>
    <property type="project" value="TreeGrafter"/>
</dbReference>
<dbReference type="PROSITE" id="PS50102">
    <property type="entry name" value="RRM"/>
    <property type="match status" value="1"/>
</dbReference>
<dbReference type="PANTHER" id="PTHR13288:SF8">
    <property type="entry name" value="SPLICING FACTOR 45"/>
    <property type="match status" value="1"/>
</dbReference>
<dbReference type="InterPro" id="IPR000504">
    <property type="entry name" value="RRM_dom"/>
</dbReference>
<keyword evidence="4" id="KW-0508">mRNA splicing</keyword>
<comment type="subcellular location">
    <subcellularLocation>
        <location evidence="1">Nucleus</location>
    </subcellularLocation>
</comment>
<dbReference type="InterPro" id="IPR034653">
    <property type="entry name" value="SPF45_RRM"/>
</dbReference>
<dbReference type="GO" id="GO:0071011">
    <property type="term" value="C:precatalytic spliceosome"/>
    <property type="evidence" value="ECO:0007669"/>
    <property type="project" value="TreeGrafter"/>
</dbReference>
<dbReference type="InterPro" id="IPR003954">
    <property type="entry name" value="RRM_euk-type"/>
</dbReference>